<name>A0A919X9B8_9BACI</name>
<evidence type="ECO:0000313" key="4">
    <source>
        <dbReference type="Proteomes" id="UP000676917"/>
    </source>
</evidence>
<evidence type="ECO:0000313" key="3">
    <source>
        <dbReference type="EMBL" id="GIO26895.1"/>
    </source>
</evidence>
<gene>
    <name evidence="3" type="ORF">J43TS3_15060</name>
</gene>
<dbReference type="AlphaFoldDB" id="A0A919X9B8"/>
<organism evidence="3 4">
    <name type="scientific">Ornithinibacillus bavariensis</name>
    <dbReference type="NCBI Taxonomy" id="545502"/>
    <lineage>
        <taxon>Bacteria</taxon>
        <taxon>Bacillati</taxon>
        <taxon>Bacillota</taxon>
        <taxon>Bacilli</taxon>
        <taxon>Bacillales</taxon>
        <taxon>Bacillaceae</taxon>
        <taxon>Ornithinibacillus</taxon>
    </lineage>
</organism>
<dbReference type="GO" id="GO:0016209">
    <property type="term" value="F:antioxidant activity"/>
    <property type="evidence" value="ECO:0007669"/>
    <property type="project" value="InterPro"/>
</dbReference>
<dbReference type="InterPro" id="IPR000866">
    <property type="entry name" value="AhpC/TSA"/>
</dbReference>
<dbReference type="EMBL" id="BORP01000002">
    <property type="protein sequence ID" value="GIO26895.1"/>
    <property type="molecule type" value="Genomic_DNA"/>
</dbReference>
<dbReference type="PANTHER" id="PTHR42852:SF1">
    <property type="entry name" value="THIOREDOXIN-LIKE PROTEIN YNEN"/>
    <property type="match status" value="1"/>
</dbReference>
<protein>
    <recommendedName>
        <fullName evidence="2">Alkyl hydroperoxide reductase subunit C/ Thiol specific antioxidant domain-containing protein</fullName>
    </recommendedName>
</protein>
<dbReference type="Pfam" id="PF00578">
    <property type="entry name" value="AhpC-TSA"/>
    <property type="match status" value="1"/>
</dbReference>
<evidence type="ECO:0000259" key="2">
    <source>
        <dbReference type="Pfam" id="PF00578"/>
    </source>
</evidence>
<accession>A0A919X9B8</accession>
<proteinExistence type="predicted"/>
<dbReference type="InterPro" id="IPR050553">
    <property type="entry name" value="Thioredoxin_ResA/DsbE_sf"/>
</dbReference>
<keyword evidence="1" id="KW-1015">Disulfide bond</keyword>
<dbReference type="InterPro" id="IPR036249">
    <property type="entry name" value="Thioredoxin-like_sf"/>
</dbReference>
<dbReference type="SUPFAM" id="SSF52833">
    <property type="entry name" value="Thioredoxin-like"/>
    <property type="match status" value="1"/>
</dbReference>
<evidence type="ECO:0000256" key="1">
    <source>
        <dbReference type="ARBA" id="ARBA00023157"/>
    </source>
</evidence>
<dbReference type="PANTHER" id="PTHR42852">
    <property type="entry name" value="THIOL:DISULFIDE INTERCHANGE PROTEIN DSBE"/>
    <property type="match status" value="1"/>
</dbReference>
<dbReference type="Proteomes" id="UP000676917">
    <property type="component" value="Unassembled WGS sequence"/>
</dbReference>
<sequence length="93" mass="10745">MPEMEKLHQEKDIVILAINLTDTEINIGDVEDFTHEYNLTFPILLDQNIDVATLYAIQPIPTTYLIDSAGIIQYKAFGAMNYDKMVQEYEEME</sequence>
<feature type="domain" description="Alkyl hydroperoxide reductase subunit C/ Thiol specific antioxidant" evidence="2">
    <location>
        <begin position="3"/>
        <end position="74"/>
    </location>
</feature>
<keyword evidence="4" id="KW-1185">Reference proteome</keyword>
<dbReference type="GO" id="GO:0016491">
    <property type="term" value="F:oxidoreductase activity"/>
    <property type="evidence" value="ECO:0007669"/>
    <property type="project" value="InterPro"/>
</dbReference>
<reference evidence="3" key="1">
    <citation type="submission" date="2021-03" db="EMBL/GenBank/DDBJ databases">
        <title>Antimicrobial resistance genes in bacteria isolated from Japanese honey, and their potential for conferring macrolide and lincosamide resistance in the American foulbrood pathogen Paenibacillus larvae.</title>
        <authorList>
            <person name="Okamoto M."/>
            <person name="Kumagai M."/>
            <person name="Kanamori H."/>
            <person name="Takamatsu D."/>
        </authorList>
    </citation>
    <scope>NUCLEOTIDE SEQUENCE</scope>
    <source>
        <strain evidence="3">J43TS3</strain>
    </source>
</reference>
<comment type="caution">
    <text evidence="3">The sequence shown here is derived from an EMBL/GenBank/DDBJ whole genome shotgun (WGS) entry which is preliminary data.</text>
</comment>
<dbReference type="CDD" id="cd02966">
    <property type="entry name" value="TlpA_like_family"/>
    <property type="match status" value="1"/>
</dbReference>
<dbReference type="Gene3D" id="3.40.30.10">
    <property type="entry name" value="Glutaredoxin"/>
    <property type="match status" value="1"/>
</dbReference>